<dbReference type="GO" id="GO:0030983">
    <property type="term" value="F:mismatched DNA binding"/>
    <property type="evidence" value="ECO:0007669"/>
    <property type="project" value="UniProtKB-UniRule"/>
</dbReference>
<organism evidence="13 14">
    <name type="scientific">Trematosphaeria pertusa</name>
    <dbReference type="NCBI Taxonomy" id="390896"/>
    <lineage>
        <taxon>Eukaryota</taxon>
        <taxon>Fungi</taxon>
        <taxon>Dikarya</taxon>
        <taxon>Ascomycota</taxon>
        <taxon>Pezizomycotina</taxon>
        <taxon>Dothideomycetes</taxon>
        <taxon>Pleosporomycetidae</taxon>
        <taxon>Pleosporales</taxon>
        <taxon>Massarineae</taxon>
        <taxon>Trematosphaeriaceae</taxon>
        <taxon>Trematosphaeria</taxon>
    </lineage>
</organism>
<evidence type="ECO:0000256" key="9">
    <source>
        <dbReference type="ARBA" id="ARBA00029792"/>
    </source>
</evidence>
<keyword evidence="6 10" id="KW-0238">DNA-binding</keyword>
<dbReference type="Proteomes" id="UP000800094">
    <property type="component" value="Unassembled WGS sequence"/>
</dbReference>
<name>A0A6A6J0T9_9PLEO</name>
<feature type="compositionally biased region" description="Basic and acidic residues" evidence="11">
    <location>
        <begin position="119"/>
        <end position="131"/>
    </location>
</feature>
<reference evidence="13" key="1">
    <citation type="journal article" date="2020" name="Stud. Mycol.">
        <title>101 Dothideomycetes genomes: a test case for predicting lifestyles and emergence of pathogens.</title>
        <authorList>
            <person name="Haridas S."/>
            <person name="Albert R."/>
            <person name="Binder M."/>
            <person name="Bloem J."/>
            <person name="Labutti K."/>
            <person name="Salamov A."/>
            <person name="Andreopoulos B."/>
            <person name="Baker S."/>
            <person name="Barry K."/>
            <person name="Bills G."/>
            <person name="Bluhm B."/>
            <person name="Cannon C."/>
            <person name="Castanera R."/>
            <person name="Culley D."/>
            <person name="Daum C."/>
            <person name="Ezra D."/>
            <person name="Gonzalez J."/>
            <person name="Henrissat B."/>
            <person name="Kuo A."/>
            <person name="Liang C."/>
            <person name="Lipzen A."/>
            <person name="Lutzoni F."/>
            <person name="Magnuson J."/>
            <person name="Mondo S."/>
            <person name="Nolan M."/>
            <person name="Ohm R."/>
            <person name="Pangilinan J."/>
            <person name="Park H.-J."/>
            <person name="Ramirez L."/>
            <person name="Alfaro M."/>
            <person name="Sun H."/>
            <person name="Tritt A."/>
            <person name="Yoshinaga Y."/>
            <person name="Zwiers L.-H."/>
            <person name="Turgeon B."/>
            <person name="Goodwin S."/>
            <person name="Spatafora J."/>
            <person name="Crous P."/>
            <person name="Grigoriev I."/>
        </authorList>
    </citation>
    <scope>NUCLEOTIDE SEQUENCE</scope>
    <source>
        <strain evidence="13">CBS 122368</strain>
    </source>
</reference>
<dbReference type="PANTHER" id="PTHR11361:SF122">
    <property type="entry name" value="DNA MISMATCH REPAIR PROTEIN MSH3"/>
    <property type="match status" value="1"/>
</dbReference>
<evidence type="ECO:0000256" key="3">
    <source>
        <dbReference type="ARBA" id="ARBA00022741"/>
    </source>
</evidence>
<dbReference type="GO" id="GO:0006298">
    <property type="term" value="P:mismatch repair"/>
    <property type="evidence" value="ECO:0007669"/>
    <property type="project" value="InterPro"/>
</dbReference>
<dbReference type="InterPro" id="IPR045076">
    <property type="entry name" value="MutS"/>
</dbReference>
<dbReference type="Gene3D" id="3.30.420.110">
    <property type="entry name" value="MutS, connector domain"/>
    <property type="match status" value="1"/>
</dbReference>
<dbReference type="Pfam" id="PF00488">
    <property type="entry name" value="MutS_V"/>
    <property type="match status" value="1"/>
</dbReference>
<dbReference type="InterPro" id="IPR000432">
    <property type="entry name" value="DNA_mismatch_repair_MutS_C"/>
</dbReference>
<dbReference type="GO" id="GO:0006312">
    <property type="term" value="P:mitotic recombination"/>
    <property type="evidence" value="ECO:0007669"/>
    <property type="project" value="TreeGrafter"/>
</dbReference>
<evidence type="ECO:0000256" key="11">
    <source>
        <dbReference type="SAM" id="MobiDB-lite"/>
    </source>
</evidence>
<feature type="compositionally biased region" description="Acidic residues" evidence="11">
    <location>
        <begin position="143"/>
        <end position="152"/>
    </location>
</feature>
<dbReference type="SMART" id="SM00534">
    <property type="entry name" value="MUTSac"/>
    <property type="match status" value="1"/>
</dbReference>
<evidence type="ECO:0000313" key="14">
    <source>
        <dbReference type="Proteomes" id="UP000800094"/>
    </source>
</evidence>
<dbReference type="InterPro" id="IPR016151">
    <property type="entry name" value="DNA_mismatch_repair_MutS_N"/>
</dbReference>
<dbReference type="InterPro" id="IPR007695">
    <property type="entry name" value="DNA_mismatch_repair_MutS-lik_N"/>
</dbReference>
<dbReference type="AlphaFoldDB" id="A0A6A6J0T9"/>
<dbReference type="PANTHER" id="PTHR11361">
    <property type="entry name" value="DNA MISMATCH REPAIR PROTEIN MUTS FAMILY MEMBER"/>
    <property type="match status" value="1"/>
</dbReference>
<keyword evidence="5" id="KW-0067">ATP-binding</keyword>
<dbReference type="Gene3D" id="3.40.1170.10">
    <property type="entry name" value="DNA repair protein MutS, domain I"/>
    <property type="match status" value="1"/>
</dbReference>
<feature type="compositionally biased region" description="Polar residues" evidence="11">
    <location>
        <begin position="1"/>
        <end position="10"/>
    </location>
</feature>
<dbReference type="PROSITE" id="PS00486">
    <property type="entry name" value="DNA_MISMATCH_REPAIR_2"/>
    <property type="match status" value="1"/>
</dbReference>
<dbReference type="SMART" id="SM00533">
    <property type="entry name" value="MUTSd"/>
    <property type="match status" value="1"/>
</dbReference>
<dbReference type="SUPFAM" id="SSF52540">
    <property type="entry name" value="P-loop containing nucleoside triphosphate hydrolases"/>
    <property type="match status" value="1"/>
</dbReference>
<dbReference type="Gene3D" id="1.10.1420.10">
    <property type="match status" value="2"/>
</dbReference>
<sequence length="1134" mass="126416">MAPKSSPFTPSSQKTKQQSISSFFAPKPSPAIKPAAKPATPASAPPDSDEDDLPVPPSALASHKRTIGDDEEHDASRSSPPKRVRYATSGGWKDDMNRDRDSESPRRPSLGQASPTDLNARKVEVRADRTSKYIFSSSPPATDENESTEEDAAAAQKRKQELHKKFVKKLGRPDAFAELRKRNKVVDETAKEGKDAEGREQDEEESPKQPPKGKKATASKRAGKLTPMEKQYLDIKRKHLDAILVVEVGYKFQFYGEDARIASKELGIFCIPGKFRYDEHPSEAHLDRFASASFPVHRLQVHVKRLVQANHKVGVVRQIETAALKAAGDNRNTPFIRKLTNLYTKGTYVDDIEGLEAPGSGASGHGAQSTGYLLCITETNAKGWGTDEKVQVGLVAVQPATGDIIYDDFEDGFMRSEIETRLLHIAPAEFLIVGDLSKATDKLIQHLSASKTNVFGDKARVERVEKPKTMAAQAYSHISNFYADKMKSNQDEVSTGQGAGAILDKVHQLSEHVTICMSAMIAHLSDYGLEHVFDLTKYFQPFSARSYMLLNGNTLSSLEIYQNQTDYTSKGSLFWTMDRTKTRFGQRLLRKWIGRPLIHRASLEERIAAVEELKEGEHTRPVDKLKFLLGKIRTDLEKVLLRIYYKKSTRPEVLSALQTLQDIAGEYSNVTSAGDTGFSSKLLSEAVSSIPRIYQDVNSFLEKINAKAARDDDKYAFFREEHEAEDINDFKLSIASVEDDLKTHKTEAAAKLGVTKVDYVTVSGIEYLIEVKKKSPQEKKVPASWQQLSSTKAVSRFHTPEVKRMLQERDQYKESLAAACEAAFMRFLIEISAKYQDLRDCIQSLATLDALLSLATLASQPGYVKPTFTDDIELSIIGGRHPMVEQLLLESYVPNDVHLSHEDTRALLVTGPNMGGKSSYVRSAALIAVMGQIGSYVPATEARLGMLDAIFTRMGAFDNMLKGESTFMVELNETSDILKSATPRSLIILDELGRGTSTFDGVAIAEAVLDYVVRDIQSLTLFITHYQHLARMQERFEKHELKNVHMRFEERDGGKEVVFLYEVAEGMSHRSYGLNVARLARVPEKVIEIAEGKSRELEELMAASKMSNMSRMIRGLLQDDEPSLDKLVEGIEQL</sequence>
<evidence type="ECO:0000256" key="4">
    <source>
        <dbReference type="ARBA" id="ARBA00022763"/>
    </source>
</evidence>
<comment type="function">
    <text evidence="10">Component of the post-replicative DNA mismatch repair system (MMR).</text>
</comment>
<dbReference type="NCBIfam" id="NF003810">
    <property type="entry name" value="PRK05399.1"/>
    <property type="match status" value="1"/>
</dbReference>
<dbReference type="FunFam" id="1.10.1420.10:FF:000004">
    <property type="entry name" value="DNA mismatch repair protein Msh3"/>
    <property type="match status" value="1"/>
</dbReference>
<evidence type="ECO:0000313" key="13">
    <source>
        <dbReference type="EMBL" id="KAF2255480.1"/>
    </source>
</evidence>
<evidence type="ECO:0000256" key="6">
    <source>
        <dbReference type="ARBA" id="ARBA00023125"/>
    </source>
</evidence>
<dbReference type="GeneID" id="54588550"/>
<evidence type="ECO:0000256" key="1">
    <source>
        <dbReference type="ARBA" id="ARBA00004123"/>
    </source>
</evidence>
<keyword evidence="7 10" id="KW-0234">DNA repair</keyword>
<evidence type="ECO:0000256" key="8">
    <source>
        <dbReference type="ARBA" id="ARBA00023242"/>
    </source>
</evidence>
<feature type="region of interest" description="Disordered" evidence="11">
    <location>
        <begin position="1"/>
        <end position="160"/>
    </location>
</feature>
<dbReference type="GO" id="GO:0005524">
    <property type="term" value="F:ATP binding"/>
    <property type="evidence" value="ECO:0007669"/>
    <property type="project" value="UniProtKB-UniRule"/>
</dbReference>
<dbReference type="InterPro" id="IPR036187">
    <property type="entry name" value="DNA_mismatch_repair_MutS_sf"/>
</dbReference>
<keyword evidence="3 10" id="KW-0547">Nucleotide-binding</keyword>
<dbReference type="SUPFAM" id="SSF55271">
    <property type="entry name" value="DNA repair protein MutS, domain I"/>
    <property type="match status" value="1"/>
</dbReference>
<evidence type="ECO:0000259" key="12">
    <source>
        <dbReference type="PROSITE" id="PS00486"/>
    </source>
</evidence>
<dbReference type="GO" id="GO:0140664">
    <property type="term" value="F:ATP-dependent DNA damage sensor activity"/>
    <property type="evidence" value="ECO:0007669"/>
    <property type="project" value="InterPro"/>
</dbReference>
<dbReference type="RefSeq" id="XP_033690484.1">
    <property type="nucleotide sequence ID" value="XM_033835220.1"/>
</dbReference>
<dbReference type="EMBL" id="ML987190">
    <property type="protein sequence ID" value="KAF2255480.1"/>
    <property type="molecule type" value="Genomic_DNA"/>
</dbReference>
<feature type="compositionally biased region" description="Low complexity" evidence="11">
    <location>
        <begin position="11"/>
        <end position="46"/>
    </location>
</feature>
<evidence type="ECO:0000256" key="5">
    <source>
        <dbReference type="ARBA" id="ARBA00022840"/>
    </source>
</evidence>
<dbReference type="Pfam" id="PF05190">
    <property type="entry name" value="MutS_IV"/>
    <property type="match status" value="1"/>
</dbReference>
<keyword evidence="4 10" id="KW-0227">DNA damage</keyword>
<proteinExistence type="inferred from homology"/>
<protein>
    <recommendedName>
        <fullName evidence="9">MutS protein homolog 3</fullName>
    </recommendedName>
</protein>
<dbReference type="FunFam" id="3.40.1170.10:FF:000006">
    <property type="entry name" value="DNA mismatch repair protein"/>
    <property type="match status" value="1"/>
</dbReference>
<feature type="compositionally biased region" description="Basic residues" evidence="11">
    <location>
        <begin position="211"/>
        <end position="223"/>
    </location>
</feature>
<keyword evidence="8" id="KW-0539">Nucleus</keyword>
<feature type="region of interest" description="Disordered" evidence="11">
    <location>
        <begin position="187"/>
        <end position="225"/>
    </location>
</feature>
<evidence type="ECO:0000256" key="2">
    <source>
        <dbReference type="ARBA" id="ARBA00007094"/>
    </source>
</evidence>
<comment type="similarity">
    <text evidence="2">Belongs to the DNA mismatch repair MutS family. MSH3 subfamily.</text>
</comment>
<feature type="domain" description="DNA mismatch repair proteins mutS family" evidence="12">
    <location>
        <begin position="985"/>
        <end position="1001"/>
    </location>
</feature>
<dbReference type="FunFam" id="3.30.420.110:FF:000008">
    <property type="entry name" value="DNA mismatch repair protein"/>
    <property type="match status" value="1"/>
</dbReference>
<dbReference type="SUPFAM" id="SSF48334">
    <property type="entry name" value="DNA repair protein MutS, domain III"/>
    <property type="match status" value="1"/>
</dbReference>
<dbReference type="InterPro" id="IPR027417">
    <property type="entry name" value="P-loop_NTPase"/>
</dbReference>
<comment type="subcellular location">
    <subcellularLocation>
        <location evidence="1">Nucleus</location>
    </subcellularLocation>
</comment>
<dbReference type="OrthoDB" id="121051at2759"/>
<gene>
    <name evidence="13" type="ORF">BU26DRAFT_600985</name>
</gene>
<dbReference type="InterPro" id="IPR007861">
    <property type="entry name" value="DNA_mismatch_repair_MutS_clamp"/>
</dbReference>
<dbReference type="InterPro" id="IPR007696">
    <property type="entry name" value="DNA_mismatch_repair_MutS_core"/>
</dbReference>
<feature type="compositionally biased region" description="Basic and acidic residues" evidence="11">
    <location>
        <begin position="92"/>
        <end position="106"/>
    </location>
</feature>
<dbReference type="InterPro" id="IPR007860">
    <property type="entry name" value="DNA_mmatch_repair_MutS_con_dom"/>
</dbReference>
<evidence type="ECO:0000256" key="10">
    <source>
        <dbReference type="RuleBase" id="RU003756"/>
    </source>
</evidence>
<dbReference type="InterPro" id="IPR036678">
    <property type="entry name" value="MutS_con_dom_sf"/>
</dbReference>
<dbReference type="Pfam" id="PF05188">
    <property type="entry name" value="MutS_II"/>
    <property type="match status" value="1"/>
</dbReference>
<accession>A0A6A6J0T9</accession>
<dbReference type="Gene3D" id="3.40.50.300">
    <property type="entry name" value="P-loop containing nucleotide triphosphate hydrolases"/>
    <property type="match status" value="1"/>
</dbReference>
<feature type="compositionally biased region" description="Basic and acidic residues" evidence="11">
    <location>
        <begin position="187"/>
        <end position="199"/>
    </location>
</feature>
<dbReference type="Pfam" id="PF01624">
    <property type="entry name" value="MutS_I"/>
    <property type="match status" value="1"/>
</dbReference>
<evidence type="ECO:0000256" key="7">
    <source>
        <dbReference type="ARBA" id="ARBA00023204"/>
    </source>
</evidence>
<dbReference type="Pfam" id="PF05192">
    <property type="entry name" value="MutS_III"/>
    <property type="match status" value="1"/>
</dbReference>
<keyword evidence="14" id="KW-1185">Reference proteome</keyword>
<dbReference type="GO" id="GO:0005634">
    <property type="term" value="C:nucleus"/>
    <property type="evidence" value="ECO:0007669"/>
    <property type="project" value="UniProtKB-SubCell"/>
</dbReference>